<gene>
    <name evidence="1" type="ORF">FC678_14095</name>
</gene>
<dbReference type="Proteomes" id="UP000309170">
    <property type="component" value="Unassembled WGS sequence"/>
</dbReference>
<dbReference type="InterPro" id="IPR025051">
    <property type="entry name" value="DUF3990"/>
</dbReference>
<protein>
    <submittedName>
        <fullName evidence="1">DUF3990 domain-containing protein</fullName>
    </submittedName>
</protein>
<dbReference type="Pfam" id="PF13151">
    <property type="entry name" value="DUF3990"/>
    <property type="match status" value="1"/>
</dbReference>
<evidence type="ECO:0000313" key="2">
    <source>
        <dbReference type="Proteomes" id="UP000309170"/>
    </source>
</evidence>
<organism evidence="1 2">
    <name type="scientific">Peribacillus simplex</name>
    <dbReference type="NCBI Taxonomy" id="1478"/>
    <lineage>
        <taxon>Bacteria</taxon>
        <taxon>Bacillati</taxon>
        <taxon>Bacillota</taxon>
        <taxon>Bacilli</taxon>
        <taxon>Bacillales</taxon>
        <taxon>Bacillaceae</taxon>
        <taxon>Peribacillus</taxon>
    </lineage>
</organism>
<evidence type="ECO:0000313" key="1">
    <source>
        <dbReference type="EMBL" id="TKH10667.1"/>
    </source>
</evidence>
<sequence length="217" mass="24976">MMMTTHENILDLSRTWYHGTHSVSALKISETKIDLTQSRELLDFGPGFYLTTNYEQAVKQAEFKGRGYNHKQNQIYLDTDKEPEYAQGAVMQYEISLEKLDQLKTHRFAGTGRDWASFILGNRTNIPNLIFHNRDKVFDAVYGPLADGYRIPSLILDFEEGIITPLQFAQRISRYEFPYNNQLSIHTEAAVSCLTLMEVKPIEIKIETPRPSLNPGR</sequence>
<dbReference type="EMBL" id="SZNT01000191">
    <property type="protein sequence ID" value="TKH10667.1"/>
    <property type="molecule type" value="Genomic_DNA"/>
</dbReference>
<accession>A0A9X9ES50</accession>
<proteinExistence type="predicted"/>
<name>A0A9X9ES50_9BACI</name>
<comment type="caution">
    <text evidence="1">The sequence shown here is derived from an EMBL/GenBank/DDBJ whole genome shotgun (WGS) entry which is preliminary data.</text>
</comment>
<reference evidence="1 2" key="1">
    <citation type="journal article" date="2019" name="Environ. Microbiol.">
        <title>An active ?-lactamase is a part of an orchestrated cell wall stress resistance network of Bacillus subtilis and related rhizosphere species.</title>
        <authorList>
            <person name="Bucher T."/>
            <person name="Keren-Paz A."/>
            <person name="Hausser J."/>
            <person name="Olender T."/>
            <person name="Cytryn E."/>
            <person name="Kolodkin-Gal I."/>
        </authorList>
    </citation>
    <scope>NUCLEOTIDE SEQUENCE [LARGE SCALE GENOMIC DNA]</scope>
    <source>
        <strain evidence="1 2">I4</strain>
    </source>
</reference>
<dbReference type="AlphaFoldDB" id="A0A9X9ES50"/>